<dbReference type="OrthoDB" id="2860904at2"/>
<comment type="caution">
    <text evidence="2">The sequence shown here is derived from an EMBL/GenBank/DDBJ whole genome shotgun (WGS) entry which is preliminary data.</text>
</comment>
<sequence length="156" mass="18107">MSASRLELLADRLELQQLVTDYAYAIDERAFERLDDVFTPDAWIDYSAMGGMAAHYPEIREWLGKALKDFPAYMHLIGNLSFEIQGDEASGKVACFNPMVLPRADDNGEDTIFLGFWYHDRYVRTAAGWRICERVERRSYDFNIPLALREAMQKQR</sequence>
<dbReference type="Pfam" id="PF13577">
    <property type="entry name" value="SnoaL_4"/>
    <property type="match status" value="1"/>
</dbReference>
<protein>
    <submittedName>
        <fullName evidence="2">SnoaL-like protein</fullName>
    </submittedName>
</protein>
<reference evidence="2 3" key="1">
    <citation type="submission" date="2019-03" db="EMBL/GenBank/DDBJ databases">
        <title>Genomic Encyclopedia of Type Strains, Phase IV (KMG-IV): sequencing the most valuable type-strain genomes for metagenomic binning, comparative biology and taxonomic classification.</title>
        <authorList>
            <person name="Goeker M."/>
        </authorList>
    </citation>
    <scope>NUCLEOTIDE SEQUENCE [LARGE SCALE GENOMIC DNA]</scope>
    <source>
        <strain evidence="2 3">DSM 26377</strain>
    </source>
</reference>
<organism evidence="2 3">
    <name type="scientific">Panacagrimonas perspica</name>
    <dbReference type="NCBI Taxonomy" id="381431"/>
    <lineage>
        <taxon>Bacteria</taxon>
        <taxon>Pseudomonadati</taxon>
        <taxon>Pseudomonadota</taxon>
        <taxon>Gammaproteobacteria</taxon>
        <taxon>Nevskiales</taxon>
        <taxon>Nevskiaceae</taxon>
        <taxon>Panacagrimonas</taxon>
    </lineage>
</organism>
<dbReference type="RefSeq" id="WP_133880641.1">
    <property type="nucleotide sequence ID" value="NZ_MWIN01000026.1"/>
</dbReference>
<dbReference type="SUPFAM" id="SSF54427">
    <property type="entry name" value="NTF2-like"/>
    <property type="match status" value="1"/>
</dbReference>
<dbReference type="CDD" id="cd00531">
    <property type="entry name" value="NTF2_like"/>
    <property type="match status" value="1"/>
</dbReference>
<keyword evidence="3" id="KW-1185">Reference proteome</keyword>
<evidence type="ECO:0000313" key="3">
    <source>
        <dbReference type="Proteomes" id="UP000295341"/>
    </source>
</evidence>
<gene>
    <name evidence="2" type="ORF">DFR24_1503</name>
</gene>
<name>A0A4S3K0C1_9GAMM</name>
<accession>A0A4S3K0C1</accession>
<dbReference type="EMBL" id="SOBT01000008">
    <property type="protein sequence ID" value="TDU32115.1"/>
    <property type="molecule type" value="Genomic_DNA"/>
</dbReference>
<dbReference type="Proteomes" id="UP000295341">
    <property type="component" value="Unassembled WGS sequence"/>
</dbReference>
<dbReference type="InterPro" id="IPR037401">
    <property type="entry name" value="SnoaL-like"/>
</dbReference>
<feature type="domain" description="SnoaL-like" evidence="1">
    <location>
        <begin position="9"/>
        <end position="134"/>
    </location>
</feature>
<dbReference type="InterPro" id="IPR032710">
    <property type="entry name" value="NTF2-like_dom_sf"/>
</dbReference>
<evidence type="ECO:0000259" key="1">
    <source>
        <dbReference type="Pfam" id="PF13577"/>
    </source>
</evidence>
<evidence type="ECO:0000313" key="2">
    <source>
        <dbReference type="EMBL" id="TDU32115.1"/>
    </source>
</evidence>
<dbReference type="AlphaFoldDB" id="A0A4S3K0C1"/>
<proteinExistence type="predicted"/>
<dbReference type="Gene3D" id="3.10.450.50">
    <property type="match status" value="1"/>
</dbReference>